<evidence type="ECO:0000313" key="1">
    <source>
        <dbReference type="EMBL" id="SDR80493.1"/>
    </source>
</evidence>
<sequence length="87" mass="9911">MTIKVFDTHVRTNTGRYLHFDVLIEGNDTEKAQAHARQYLLEKGLNDEDIAQSECRFCHVEPGNPVVAQAISQQGYYILELQGCQED</sequence>
<gene>
    <name evidence="1" type="ORF">SAMN05216222_0043</name>
</gene>
<dbReference type="EMBL" id="LT629762">
    <property type="protein sequence ID" value="SDR80493.1"/>
    <property type="molecule type" value="Genomic_DNA"/>
</dbReference>
<dbReference type="Gene3D" id="3.10.510.10">
    <property type="entry name" value="NE1680-like"/>
    <property type="match status" value="1"/>
</dbReference>
<dbReference type="Proteomes" id="UP000198481">
    <property type="component" value="Chromosome I"/>
</dbReference>
<dbReference type="RefSeq" id="WP_092269165.1">
    <property type="nucleotide sequence ID" value="NZ_LT629762.1"/>
</dbReference>
<name>A0A1H1M127_9PSED</name>
<dbReference type="AlphaFoldDB" id="A0A1H1M127"/>
<reference evidence="1 2" key="1">
    <citation type="submission" date="2016-10" db="EMBL/GenBank/DDBJ databases">
        <authorList>
            <person name="de Groot N.N."/>
        </authorList>
    </citation>
    <scope>NUCLEOTIDE SEQUENCE [LARGE SCALE GENOMIC DNA]</scope>
    <source>
        <strain evidence="1 2">LMG 26867</strain>
    </source>
</reference>
<dbReference type="SUPFAM" id="SSF160766">
    <property type="entry name" value="NE1680-like"/>
    <property type="match status" value="1"/>
</dbReference>
<dbReference type="STRING" id="1148509.SAMN05216222_0043"/>
<dbReference type="InterPro" id="IPR023122">
    <property type="entry name" value="NE1680-like_sf"/>
</dbReference>
<evidence type="ECO:0000313" key="2">
    <source>
        <dbReference type="Proteomes" id="UP000198481"/>
    </source>
</evidence>
<evidence type="ECO:0008006" key="3">
    <source>
        <dbReference type="Google" id="ProtNLM"/>
    </source>
</evidence>
<accession>A0A1H1M127</accession>
<organism evidence="1 2">
    <name type="scientific">Pseudomonas prosekii</name>
    <dbReference type="NCBI Taxonomy" id="1148509"/>
    <lineage>
        <taxon>Bacteria</taxon>
        <taxon>Pseudomonadati</taxon>
        <taxon>Pseudomonadota</taxon>
        <taxon>Gammaproteobacteria</taxon>
        <taxon>Pseudomonadales</taxon>
        <taxon>Pseudomonadaceae</taxon>
        <taxon>Pseudomonas</taxon>
    </lineage>
</organism>
<proteinExistence type="predicted"/>
<protein>
    <recommendedName>
        <fullName evidence="3">DUF2024 domain-containing protein</fullName>
    </recommendedName>
</protein>
<dbReference type="InterPro" id="IPR018592">
    <property type="entry name" value="DUF2024"/>
</dbReference>
<dbReference type="Pfam" id="PF09630">
    <property type="entry name" value="DUF2024"/>
    <property type="match status" value="1"/>
</dbReference>